<sequence length="410" mass="41682">MSISEKEAAVAPGAVSDTERPQGLPMLALLALATAVFITSLTETLPAGLLPAMSQDLGVSESATGQTVTIYALGTVLTAMPLAAATAGWRRKRLLMTAMAGVAVANTVTAVSEVYALTMAARFVAGVAAGLAWALLAGYARRMAPPHLQGKAIAIAMAGIPLALSLGVPAGTFLGKVISWQAAFFTMTGLTVLLLVLIAARVPDYPGQRAGGRTSMMGALKVPGVMPVLAVTLIFVLAHTILYTFIATFLDSVEMGDSTDLVLLVFGVACLVSIWVVGAQINHRLRGLMIAATLLIAVAAALLAVLADSPVLVYAAVVLWGLGWGGAPTLLQTAASDAGGAEQGDNAQAMLVTLWNVAMAGGGIAGGVLLDAVGAGSFPWTILVLLAPVLVIALAARNHGFPAKRAAVDS</sequence>
<proteinExistence type="predicted"/>
<dbReference type="EMBL" id="CP137734">
    <property type="protein sequence ID" value="WOY95960.1"/>
    <property type="molecule type" value="Genomic_DNA"/>
</dbReference>
<accession>A0ACD4WE12</accession>
<reference evidence="1" key="1">
    <citation type="submission" date="2023-10" db="EMBL/GenBank/DDBJ databases">
        <title>The genome sequence of Streptomyces violaceoruber CGMCC 4.1801.</title>
        <authorList>
            <person name="Mo P."/>
        </authorList>
    </citation>
    <scope>NUCLEOTIDE SEQUENCE</scope>
    <source>
        <strain evidence="1">CGMCC 4.1801</strain>
    </source>
</reference>
<gene>
    <name evidence="1" type="ORF">R2E43_00285</name>
</gene>
<protein>
    <submittedName>
        <fullName evidence="1">MFS transporter</fullName>
    </submittedName>
</protein>
<keyword evidence="2" id="KW-1185">Reference proteome</keyword>
<evidence type="ECO:0000313" key="1">
    <source>
        <dbReference type="EMBL" id="WOY95960.1"/>
    </source>
</evidence>
<dbReference type="Proteomes" id="UP001303608">
    <property type="component" value="Chromosome"/>
</dbReference>
<organism evidence="1 2">
    <name type="scientific">Streptomyces violaceoruber</name>
    <dbReference type="NCBI Taxonomy" id="1935"/>
    <lineage>
        <taxon>Bacteria</taxon>
        <taxon>Bacillati</taxon>
        <taxon>Actinomycetota</taxon>
        <taxon>Actinomycetes</taxon>
        <taxon>Kitasatosporales</taxon>
        <taxon>Streptomycetaceae</taxon>
        <taxon>Streptomyces</taxon>
        <taxon>Streptomyces violaceoruber group</taxon>
    </lineage>
</organism>
<name>A0ACD4WE12_STRVN</name>
<evidence type="ECO:0000313" key="2">
    <source>
        <dbReference type="Proteomes" id="UP001303608"/>
    </source>
</evidence>